<accession>A0A1Y1QMM6</accession>
<dbReference type="Proteomes" id="UP000192491">
    <property type="component" value="Unassembled WGS sequence"/>
</dbReference>
<name>A0A1Y1QMM6_9GAMM</name>
<gene>
    <name evidence="1" type="ORF">BWK73_22880</name>
</gene>
<sequence>MKGDLTQESRNGVFADLRTVVLFCDKFNNAQRTLNSETSEPWDVREVDGNRRTILEFYNNVCS</sequence>
<reference evidence="1 2" key="1">
    <citation type="submission" date="2017-01" db="EMBL/GenBank/DDBJ databases">
        <title>Novel large sulfur bacteria in the metagenomes of groundwater-fed chemosynthetic microbial mats in the Lake Huron basin.</title>
        <authorList>
            <person name="Sharrar A.M."/>
            <person name="Flood B.E."/>
            <person name="Bailey J.V."/>
            <person name="Jones D.S."/>
            <person name="Biddanda B."/>
            <person name="Ruberg S.A."/>
            <person name="Marcus D.N."/>
            <person name="Dick G.J."/>
        </authorList>
    </citation>
    <scope>NUCLEOTIDE SEQUENCE [LARGE SCALE GENOMIC DNA]</scope>
    <source>
        <strain evidence="1">A8</strain>
    </source>
</reference>
<dbReference type="EMBL" id="MTEJ01000143">
    <property type="protein sequence ID" value="OQX09418.1"/>
    <property type="molecule type" value="Genomic_DNA"/>
</dbReference>
<dbReference type="AlphaFoldDB" id="A0A1Y1QMM6"/>
<evidence type="ECO:0000313" key="2">
    <source>
        <dbReference type="Proteomes" id="UP000192491"/>
    </source>
</evidence>
<proteinExistence type="predicted"/>
<organism evidence="1 2">
    <name type="scientific">Thiothrix lacustris</name>
    <dbReference type="NCBI Taxonomy" id="525917"/>
    <lineage>
        <taxon>Bacteria</taxon>
        <taxon>Pseudomonadati</taxon>
        <taxon>Pseudomonadota</taxon>
        <taxon>Gammaproteobacteria</taxon>
        <taxon>Thiotrichales</taxon>
        <taxon>Thiotrichaceae</taxon>
        <taxon>Thiothrix</taxon>
    </lineage>
</organism>
<evidence type="ECO:0000313" key="1">
    <source>
        <dbReference type="EMBL" id="OQX09418.1"/>
    </source>
</evidence>
<comment type="caution">
    <text evidence="1">The sequence shown here is derived from an EMBL/GenBank/DDBJ whole genome shotgun (WGS) entry which is preliminary data.</text>
</comment>
<protein>
    <submittedName>
        <fullName evidence="1">Uncharacterized protein</fullName>
    </submittedName>
</protein>